<evidence type="ECO:0000256" key="3">
    <source>
        <dbReference type="SAM" id="MobiDB-lite"/>
    </source>
</evidence>
<evidence type="ECO:0000313" key="7">
    <source>
        <dbReference type="Proteomes" id="UP001165065"/>
    </source>
</evidence>
<feature type="compositionally biased region" description="Basic and acidic residues" evidence="3">
    <location>
        <begin position="58"/>
        <end position="73"/>
    </location>
</feature>
<organism evidence="6 7">
    <name type="scientific">Triparma columacea</name>
    <dbReference type="NCBI Taxonomy" id="722753"/>
    <lineage>
        <taxon>Eukaryota</taxon>
        <taxon>Sar</taxon>
        <taxon>Stramenopiles</taxon>
        <taxon>Ochrophyta</taxon>
        <taxon>Bolidophyceae</taxon>
        <taxon>Parmales</taxon>
        <taxon>Triparmaceae</taxon>
        <taxon>Triparma</taxon>
    </lineage>
</organism>
<protein>
    <submittedName>
        <fullName evidence="6">Uncharacterized protein</fullName>
    </submittedName>
</protein>
<evidence type="ECO:0000259" key="5">
    <source>
        <dbReference type="Pfam" id="PF22048"/>
    </source>
</evidence>
<comment type="similarity">
    <text evidence="1">Belongs to the CCDC124 family.</text>
</comment>
<dbReference type="PANTHER" id="PTHR21680:SF0">
    <property type="entry name" value="COILED-COIL DOMAIN-CONTAINING PROTEIN 124"/>
    <property type="match status" value="1"/>
</dbReference>
<dbReference type="Pfam" id="PF22048">
    <property type="entry name" value="LSO1_2-like"/>
    <property type="match status" value="1"/>
</dbReference>
<feature type="region of interest" description="Disordered" evidence="3">
    <location>
        <begin position="1"/>
        <end position="158"/>
    </location>
</feature>
<keyword evidence="2" id="KW-0175">Coiled coil</keyword>
<dbReference type="EMBL" id="BRYA01000384">
    <property type="protein sequence ID" value="GMI48278.1"/>
    <property type="molecule type" value="Genomic_DNA"/>
</dbReference>
<reference evidence="7" key="1">
    <citation type="journal article" date="2023" name="Commun. Biol.">
        <title>Genome analysis of Parmales, the sister group of diatoms, reveals the evolutionary specialization of diatoms from phago-mixotrophs to photoautotrophs.</title>
        <authorList>
            <person name="Ban H."/>
            <person name="Sato S."/>
            <person name="Yoshikawa S."/>
            <person name="Yamada K."/>
            <person name="Nakamura Y."/>
            <person name="Ichinomiya M."/>
            <person name="Sato N."/>
            <person name="Blanc-Mathieu R."/>
            <person name="Endo H."/>
            <person name="Kuwata A."/>
            <person name="Ogata H."/>
        </authorList>
    </citation>
    <scope>NUCLEOTIDE SEQUENCE [LARGE SCALE GENOMIC DNA]</scope>
</reference>
<dbReference type="InterPro" id="IPR010422">
    <property type="entry name" value="Ccdc124/Oxs1"/>
</dbReference>
<evidence type="ECO:0000256" key="1">
    <source>
        <dbReference type="ARBA" id="ARBA00008296"/>
    </source>
</evidence>
<evidence type="ECO:0000313" key="6">
    <source>
        <dbReference type="EMBL" id="GMI48278.1"/>
    </source>
</evidence>
<dbReference type="GO" id="GO:0006366">
    <property type="term" value="P:transcription by RNA polymerase II"/>
    <property type="evidence" value="ECO:0007669"/>
    <property type="project" value="TreeGrafter"/>
</dbReference>
<feature type="compositionally biased region" description="Basic and acidic residues" evidence="3">
    <location>
        <begin position="127"/>
        <end position="147"/>
    </location>
</feature>
<dbReference type="Proteomes" id="UP001165065">
    <property type="component" value="Unassembled WGS sequence"/>
</dbReference>
<dbReference type="PANTHER" id="PTHR21680">
    <property type="entry name" value="COILED-COIL DOMAIN-CONTAINING PROTEIN 124"/>
    <property type="match status" value="1"/>
</dbReference>
<dbReference type="InterPro" id="IPR054414">
    <property type="entry name" value="Ccdc124/Oxs1_C"/>
</dbReference>
<feature type="domain" description="LSO1/LSO2" evidence="5">
    <location>
        <begin position="10"/>
        <end position="77"/>
    </location>
</feature>
<name>A0A9W7GPG9_9STRA</name>
<accession>A0A9W7GPG9</accession>
<sequence length="259" mass="28079">MAPKKGVVNSKVAAANERKAASQAVKDGKAAQAAEAAAAAEWGKGAKDNSKAAAAAAKADEQARKRAEKKRLEQEEEEAMGGIKTVKGGGGKKKGGKKKKDDLSFLEDSLVTSAEKKAKEKKKKEKEKKEKEDRERQERALAAEEANKTGSLTGGGIVDVNDVIGTQDGDIFKPVNQLEEDDGVSGIDASLNIFKFGSADPATSKPNMKALHMAFEDKMMEIVKEEHPGLKLRQYKQKIFDMWQKSPENPNNNPNWGKK</sequence>
<keyword evidence="7" id="KW-1185">Reference proteome</keyword>
<dbReference type="InterPro" id="IPR054413">
    <property type="entry name" value="LSO1/2"/>
</dbReference>
<dbReference type="GO" id="GO:0003713">
    <property type="term" value="F:transcription coactivator activity"/>
    <property type="evidence" value="ECO:0007669"/>
    <property type="project" value="TreeGrafter"/>
</dbReference>
<dbReference type="Pfam" id="PF06244">
    <property type="entry name" value="Ccdc124"/>
    <property type="match status" value="1"/>
</dbReference>
<comment type="caution">
    <text evidence="6">The sequence shown here is derived from an EMBL/GenBank/DDBJ whole genome shotgun (WGS) entry which is preliminary data.</text>
</comment>
<feature type="compositionally biased region" description="Low complexity" evidence="3">
    <location>
        <begin position="30"/>
        <end position="43"/>
    </location>
</feature>
<dbReference type="AlphaFoldDB" id="A0A9W7GPG9"/>
<proteinExistence type="inferred from homology"/>
<evidence type="ECO:0000256" key="2">
    <source>
        <dbReference type="ARBA" id="ARBA00023054"/>
    </source>
</evidence>
<dbReference type="OrthoDB" id="76412at2759"/>
<dbReference type="GO" id="GO:0005634">
    <property type="term" value="C:nucleus"/>
    <property type="evidence" value="ECO:0007669"/>
    <property type="project" value="TreeGrafter"/>
</dbReference>
<gene>
    <name evidence="6" type="ORF">TrCOL_g6681</name>
</gene>
<evidence type="ECO:0000259" key="4">
    <source>
        <dbReference type="Pfam" id="PF06244"/>
    </source>
</evidence>
<feature type="domain" description="Coiled-coil" evidence="4">
    <location>
        <begin position="182"/>
        <end position="252"/>
    </location>
</feature>